<dbReference type="GO" id="GO:0016746">
    <property type="term" value="F:acyltransferase activity"/>
    <property type="evidence" value="ECO:0007669"/>
    <property type="project" value="UniProtKB-KW"/>
</dbReference>
<sequence length="302" mass="33752">MLFPELSYARPNDHLVKRAVIRTMEHAAGRTKLARLYEIWRREVARSGRMKFHAMLALMRIRLDIGGAWPAEVPKTEPLIVVANHPFGIGDGAALLALAEKLGRPFRILISNELMRIEEMEEYGLPVSFEETKEAQALNLRTRREAMRFLAEGVTIIVFPAGGVATAAKVFGAARDLPWKQFTARLVRMGKATVLPVHVHGQNGPLFHLVSKWSQTLRYGLLIGAFRRLHGRTIRLTVGEPIRFAARFSDMDGKQLTSSLREAVFELAEMPRRRREHPLRAVLALRGGAPLRADAGRSGGSA</sequence>
<evidence type="ECO:0000259" key="1">
    <source>
        <dbReference type="SMART" id="SM00563"/>
    </source>
</evidence>
<dbReference type="Pfam" id="PF19576">
    <property type="entry name" value="Acyltransf_2"/>
    <property type="match status" value="1"/>
</dbReference>
<dbReference type="RefSeq" id="WP_150972180.1">
    <property type="nucleotide sequence ID" value="NZ_VZDO01000017.1"/>
</dbReference>
<dbReference type="SMART" id="SM00563">
    <property type="entry name" value="PlsC"/>
    <property type="match status" value="1"/>
</dbReference>
<accession>A0A7V7PLR8</accession>
<evidence type="ECO:0000313" key="2">
    <source>
        <dbReference type="EMBL" id="KAB0677332.1"/>
    </source>
</evidence>
<keyword evidence="3" id="KW-1185">Reference proteome</keyword>
<dbReference type="SUPFAM" id="SSF69593">
    <property type="entry name" value="Glycerol-3-phosphate (1)-acyltransferase"/>
    <property type="match status" value="1"/>
</dbReference>
<keyword evidence="2" id="KW-0808">Transferase</keyword>
<reference evidence="2 3" key="1">
    <citation type="submission" date="2019-09" db="EMBL/GenBank/DDBJ databases">
        <title>YIM 132180 draft genome.</title>
        <authorList>
            <person name="Zhang K."/>
        </authorList>
    </citation>
    <scope>NUCLEOTIDE SEQUENCE [LARGE SCALE GENOMIC DNA]</scope>
    <source>
        <strain evidence="2 3">YIM 132180</strain>
    </source>
</reference>
<comment type="caution">
    <text evidence="2">The sequence shown here is derived from an EMBL/GenBank/DDBJ whole genome shotgun (WGS) entry which is preliminary data.</text>
</comment>
<organism evidence="2 3">
    <name type="scientific">Plantimonas leprariae</name>
    <dbReference type="NCBI Taxonomy" id="2615207"/>
    <lineage>
        <taxon>Bacteria</taxon>
        <taxon>Pseudomonadati</taxon>
        <taxon>Pseudomonadota</taxon>
        <taxon>Alphaproteobacteria</taxon>
        <taxon>Hyphomicrobiales</taxon>
        <taxon>Aurantimonadaceae</taxon>
        <taxon>Plantimonas</taxon>
    </lineage>
</organism>
<protein>
    <submittedName>
        <fullName evidence="2">Glycerol acyltransferase</fullName>
    </submittedName>
</protein>
<dbReference type="EMBL" id="VZDO01000017">
    <property type="protein sequence ID" value="KAB0677332.1"/>
    <property type="molecule type" value="Genomic_DNA"/>
</dbReference>
<dbReference type="InterPro" id="IPR045746">
    <property type="entry name" value="ACT14924-like_Acyltransf_dom"/>
</dbReference>
<keyword evidence="2" id="KW-0012">Acyltransferase</keyword>
<name>A0A7V7PLR8_9HYPH</name>
<dbReference type="AlphaFoldDB" id="A0A7V7PLR8"/>
<dbReference type="InterPro" id="IPR002123">
    <property type="entry name" value="Plipid/glycerol_acylTrfase"/>
</dbReference>
<proteinExistence type="predicted"/>
<evidence type="ECO:0000313" key="3">
    <source>
        <dbReference type="Proteomes" id="UP000432089"/>
    </source>
</evidence>
<dbReference type="Proteomes" id="UP000432089">
    <property type="component" value="Unassembled WGS sequence"/>
</dbReference>
<feature type="domain" description="Phospholipid/glycerol acyltransferase" evidence="1">
    <location>
        <begin position="79"/>
        <end position="202"/>
    </location>
</feature>
<gene>
    <name evidence="2" type="ORF">F6X38_18225</name>
</gene>